<dbReference type="PANTHER" id="PTHR42973:SF13">
    <property type="entry name" value="FAD-BINDING PCMH-TYPE DOMAIN-CONTAINING PROTEIN"/>
    <property type="match status" value="1"/>
</dbReference>
<proteinExistence type="inferred from homology"/>
<dbReference type="Pfam" id="PF01565">
    <property type="entry name" value="FAD_binding_4"/>
    <property type="match status" value="1"/>
</dbReference>
<dbReference type="InterPro" id="IPR016169">
    <property type="entry name" value="FAD-bd_PCMH_sub2"/>
</dbReference>
<dbReference type="STRING" id="47427.A0A2H3D1Q8"/>
<dbReference type="PROSITE" id="PS51387">
    <property type="entry name" value="FAD_PCMH"/>
    <property type="match status" value="1"/>
</dbReference>
<dbReference type="Gene3D" id="3.30.465.10">
    <property type="match status" value="1"/>
</dbReference>
<dbReference type="InParanoid" id="A0A2H3D1Q8"/>
<keyword evidence="3" id="KW-0274">FAD</keyword>
<evidence type="ECO:0000256" key="2">
    <source>
        <dbReference type="ARBA" id="ARBA00022630"/>
    </source>
</evidence>
<dbReference type="InterPro" id="IPR036318">
    <property type="entry name" value="FAD-bd_PCMH-like_sf"/>
</dbReference>
<dbReference type="GO" id="GO:0071949">
    <property type="term" value="F:FAD binding"/>
    <property type="evidence" value="ECO:0007669"/>
    <property type="project" value="InterPro"/>
</dbReference>
<dbReference type="Proteomes" id="UP000217790">
    <property type="component" value="Unassembled WGS sequence"/>
</dbReference>
<evidence type="ECO:0000256" key="5">
    <source>
        <dbReference type="SAM" id="Phobius"/>
    </source>
</evidence>
<name>A0A2H3D1Q8_ARMGA</name>
<evidence type="ECO:0000256" key="3">
    <source>
        <dbReference type="ARBA" id="ARBA00022827"/>
    </source>
</evidence>
<feature type="domain" description="FAD-binding PCMH-type" evidence="6">
    <location>
        <begin position="42"/>
        <end position="157"/>
    </location>
</feature>
<reference evidence="8" key="1">
    <citation type="journal article" date="2017" name="Nat. Ecol. Evol.">
        <title>Genome expansion and lineage-specific genetic innovations in the forest pathogenic fungi Armillaria.</title>
        <authorList>
            <person name="Sipos G."/>
            <person name="Prasanna A.N."/>
            <person name="Walter M.C."/>
            <person name="O'Connor E."/>
            <person name="Balint B."/>
            <person name="Krizsan K."/>
            <person name="Kiss B."/>
            <person name="Hess J."/>
            <person name="Varga T."/>
            <person name="Slot J."/>
            <person name="Riley R."/>
            <person name="Boka B."/>
            <person name="Rigling D."/>
            <person name="Barry K."/>
            <person name="Lee J."/>
            <person name="Mihaltcheva S."/>
            <person name="LaButti K."/>
            <person name="Lipzen A."/>
            <person name="Waldron R."/>
            <person name="Moloney N.M."/>
            <person name="Sperisen C."/>
            <person name="Kredics L."/>
            <person name="Vagvoelgyi C."/>
            <person name="Patrignani A."/>
            <person name="Fitzpatrick D."/>
            <person name="Nagy I."/>
            <person name="Doyle S."/>
            <person name="Anderson J.B."/>
            <person name="Grigoriev I.V."/>
            <person name="Gueldener U."/>
            <person name="Muensterkoetter M."/>
            <person name="Nagy L.G."/>
        </authorList>
    </citation>
    <scope>NUCLEOTIDE SEQUENCE [LARGE SCALE GENOMIC DNA]</scope>
    <source>
        <strain evidence="8">Ar21-2</strain>
    </source>
</reference>
<organism evidence="7 8">
    <name type="scientific">Armillaria gallica</name>
    <name type="common">Bulbous honey fungus</name>
    <name type="synonym">Armillaria bulbosa</name>
    <dbReference type="NCBI Taxonomy" id="47427"/>
    <lineage>
        <taxon>Eukaryota</taxon>
        <taxon>Fungi</taxon>
        <taxon>Dikarya</taxon>
        <taxon>Basidiomycota</taxon>
        <taxon>Agaricomycotina</taxon>
        <taxon>Agaricomycetes</taxon>
        <taxon>Agaricomycetidae</taxon>
        <taxon>Agaricales</taxon>
        <taxon>Marasmiineae</taxon>
        <taxon>Physalacriaceae</taxon>
        <taxon>Armillaria</taxon>
    </lineage>
</organism>
<protein>
    <recommendedName>
        <fullName evidence="6">FAD-binding PCMH-type domain-containing protein</fullName>
    </recommendedName>
</protein>
<evidence type="ECO:0000313" key="8">
    <source>
        <dbReference type="Proteomes" id="UP000217790"/>
    </source>
</evidence>
<keyword evidence="5" id="KW-0472">Membrane</keyword>
<keyword evidence="5" id="KW-1133">Transmembrane helix</keyword>
<evidence type="ECO:0000313" key="7">
    <source>
        <dbReference type="EMBL" id="PBK85362.1"/>
    </source>
</evidence>
<dbReference type="InterPro" id="IPR016166">
    <property type="entry name" value="FAD-bd_PCMH"/>
</dbReference>
<evidence type="ECO:0000256" key="4">
    <source>
        <dbReference type="ARBA" id="ARBA00023002"/>
    </source>
</evidence>
<sequence length="157" mass="17125">MPRLGRLKLEFFALGVLLLIYICPISPNQSSPFDMYLSSYAYWARRKRPFGYVLESPYILTTLIIALIVGGGHATNPGFSSTTGGQIAMTRFKDITYDLKTQTAVIGAGNIWDDVYEALNARGVNILGGRVSQIGVAGFTLGGGYSWLRSQHGLAIE</sequence>
<evidence type="ECO:0000256" key="1">
    <source>
        <dbReference type="ARBA" id="ARBA00005466"/>
    </source>
</evidence>
<dbReference type="GO" id="GO:0016491">
    <property type="term" value="F:oxidoreductase activity"/>
    <property type="evidence" value="ECO:0007669"/>
    <property type="project" value="UniProtKB-KW"/>
</dbReference>
<dbReference type="InterPro" id="IPR006094">
    <property type="entry name" value="Oxid_FAD_bind_N"/>
</dbReference>
<comment type="similarity">
    <text evidence="1">Belongs to the oxygen-dependent FAD-linked oxidoreductase family.</text>
</comment>
<keyword evidence="8" id="KW-1185">Reference proteome</keyword>
<dbReference type="OrthoDB" id="2151789at2759"/>
<keyword evidence="2" id="KW-0285">Flavoprotein</keyword>
<dbReference type="SUPFAM" id="SSF56176">
    <property type="entry name" value="FAD-binding/transporter-associated domain-like"/>
    <property type="match status" value="1"/>
</dbReference>
<keyword evidence="5" id="KW-0812">Transmembrane</keyword>
<gene>
    <name evidence="7" type="ORF">ARMGADRAFT_562708</name>
</gene>
<evidence type="ECO:0000259" key="6">
    <source>
        <dbReference type="PROSITE" id="PS51387"/>
    </source>
</evidence>
<dbReference type="PANTHER" id="PTHR42973">
    <property type="entry name" value="BINDING OXIDOREDUCTASE, PUTATIVE (AFU_ORTHOLOGUE AFUA_1G17690)-RELATED"/>
    <property type="match status" value="1"/>
</dbReference>
<dbReference type="AlphaFoldDB" id="A0A2H3D1Q8"/>
<dbReference type="InterPro" id="IPR050416">
    <property type="entry name" value="FAD-linked_Oxidoreductase"/>
</dbReference>
<feature type="transmembrane region" description="Helical" evidence="5">
    <location>
        <begin position="12"/>
        <end position="30"/>
    </location>
</feature>
<keyword evidence="4" id="KW-0560">Oxidoreductase</keyword>
<accession>A0A2H3D1Q8</accession>
<dbReference type="EMBL" id="KZ293691">
    <property type="protein sequence ID" value="PBK85362.1"/>
    <property type="molecule type" value="Genomic_DNA"/>
</dbReference>
<feature type="transmembrane region" description="Helical" evidence="5">
    <location>
        <begin position="50"/>
        <end position="70"/>
    </location>
</feature>